<name>A0A7J9RT79_SULOH</name>
<proteinExistence type="predicted"/>
<dbReference type="Proteomes" id="UP000582213">
    <property type="component" value="Unassembled WGS sequence"/>
</dbReference>
<comment type="caution">
    <text evidence="1">The sequence shown here is derived from an EMBL/GenBank/DDBJ whole genome shotgun (WGS) entry which is preliminary data.</text>
</comment>
<organism evidence="1 2">
    <name type="scientific">Sulfurisphaera ohwakuensis</name>
    <dbReference type="NCBI Taxonomy" id="69656"/>
    <lineage>
        <taxon>Archaea</taxon>
        <taxon>Thermoproteota</taxon>
        <taxon>Thermoprotei</taxon>
        <taxon>Sulfolobales</taxon>
        <taxon>Sulfolobaceae</taxon>
        <taxon>Sulfurisphaera</taxon>
    </lineage>
</organism>
<gene>
    <name evidence="1" type="ORF">HNQ62_001203</name>
</gene>
<sequence>MKPILLGIPGLSYSSFMKCNPRFLMMLFSSTFRGVVVNKELNYHPTPAWLSILQMEYVKTDQFLTNVPELKLAKLTNSVLINIPITNPTYGEVNLPYNNSLSTSEEIEKVKKAIFEYIDDYPVIVSVNAIDRILLNDGKESKCEIYKVIDGFVKEVINKVEDFILFSPYGEPKENGIREQYGIYLASVPRPNEHDTVKLPEIGKLFLGLVGR</sequence>
<evidence type="ECO:0000313" key="2">
    <source>
        <dbReference type="Proteomes" id="UP000582213"/>
    </source>
</evidence>
<dbReference type="AlphaFoldDB" id="A0A7J9RT79"/>
<protein>
    <submittedName>
        <fullName evidence="1">Uncharacterized protein</fullName>
    </submittedName>
</protein>
<accession>A0A7J9RT79</accession>
<evidence type="ECO:0000313" key="1">
    <source>
        <dbReference type="EMBL" id="MBB5253442.1"/>
    </source>
</evidence>
<dbReference type="RefSeq" id="WP_231113620.1">
    <property type="nucleotide sequence ID" value="NZ_AP031374.1"/>
</dbReference>
<reference evidence="1 2" key="1">
    <citation type="submission" date="2020-08" db="EMBL/GenBank/DDBJ databases">
        <title>Genomic Encyclopedia of Type Strains, Phase IV (KMG-IV): sequencing the most valuable type-strain genomes for metagenomic binning, comparative biology and taxonomic classification.</title>
        <authorList>
            <person name="Goeker M."/>
        </authorList>
    </citation>
    <scope>NUCLEOTIDE SEQUENCE [LARGE SCALE GENOMIC DNA]</scope>
    <source>
        <strain evidence="1 2">DSM 12421</strain>
    </source>
</reference>
<dbReference type="GeneID" id="95644584"/>
<dbReference type="EMBL" id="JACHFY010000004">
    <property type="protein sequence ID" value="MBB5253442.1"/>
    <property type="molecule type" value="Genomic_DNA"/>
</dbReference>